<feature type="domain" description="Aldehyde dehydrogenase" evidence="2">
    <location>
        <begin position="30"/>
        <end position="104"/>
    </location>
</feature>
<name>A0A1L9PPN1_ASPVE</name>
<dbReference type="PANTHER" id="PTHR43353:SF5">
    <property type="entry name" value="SUCCINATE-SEMIALDEHYDE DEHYDROGENASE, MITOCHONDRIAL"/>
    <property type="match status" value="1"/>
</dbReference>
<dbReference type="InterPro" id="IPR015590">
    <property type="entry name" value="Aldehyde_DH_dom"/>
</dbReference>
<proteinExistence type="predicted"/>
<dbReference type="OrthoDB" id="5184288at2759"/>
<dbReference type="AlphaFoldDB" id="A0A1L9PPN1"/>
<keyword evidence="4" id="KW-1185">Reference proteome</keyword>
<dbReference type="InterPro" id="IPR050740">
    <property type="entry name" value="Aldehyde_DH_Superfamily"/>
</dbReference>
<evidence type="ECO:0000259" key="2">
    <source>
        <dbReference type="Pfam" id="PF00171"/>
    </source>
</evidence>
<evidence type="ECO:0000313" key="3">
    <source>
        <dbReference type="EMBL" id="OJJ03422.1"/>
    </source>
</evidence>
<accession>A0A1L9PPN1</accession>
<dbReference type="GO" id="GO:0016491">
    <property type="term" value="F:oxidoreductase activity"/>
    <property type="evidence" value="ECO:0007669"/>
    <property type="project" value="UniProtKB-KW"/>
</dbReference>
<evidence type="ECO:0000313" key="4">
    <source>
        <dbReference type="Proteomes" id="UP000184073"/>
    </source>
</evidence>
<dbReference type="Pfam" id="PF00171">
    <property type="entry name" value="Aldedh"/>
    <property type="match status" value="1"/>
</dbReference>
<gene>
    <name evidence="3" type="ORF">ASPVEDRAFT_84869</name>
</gene>
<dbReference type="VEuPathDB" id="FungiDB:ASPVEDRAFT_84869"/>
<sequence>MSTDTTPAIGFDTFYNVINGKCTTTPATRHGIDPATEEANPEVPLSQTSDVNDAVQAAKSAASSWSGTTYAKRREAILAFAESLAREKDGFAKLLTMEQGKSVGRRFFPRKNSTSHCHHLQLSFAHHEVDGGVHWLRELTSLELGEETVREDEKVGYSHVSRA</sequence>
<dbReference type="EMBL" id="KV878130">
    <property type="protein sequence ID" value="OJJ03422.1"/>
    <property type="molecule type" value="Genomic_DNA"/>
</dbReference>
<dbReference type="InterPro" id="IPR016162">
    <property type="entry name" value="Ald_DH_N"/>
</dbReference>
<dbReference type="SUPFAM" id="SSF53720">
    <property type="entry name" value="ALDH-like"/>
    <property type="match status" value="1"/>
</dbReference>
<keyword evidence="1" id="KW-0560">Oxidoreductase</keyword>
<dbReference type="RefSeq" id="XP_040669184.1">
    <property type="nucleotide sequence ID" value="XM_040817616.1"/>
</dbReference>
<protein>
    <recommendedName>
        <fullName evidence="2">Aldehyde dehydrogenase domain-containing protein</fullName>
    </recommendedName>
</protein>
<evidence type="ECO:0000256" key="1">
    <source>
        <dbReference type="ARBA" id="ARBA00023002"/>
    </source>
</evidence>
<dbReference type="InterPro" id="IPR016161">
    <property type="entry name" value="Ald_DH/histidinol_DH"/>
</dbReference>
<dbReference type="PANTHER" id="PTHR43353">
    <property type="entry name" value="SUCCINATE-SEMIALDEHYDE DEHYDROGENASE, MITOCHONDRIAL"/>
    <property type="match status" value="1"/>
</dbReference>
<reference evidence="4" key="1">
    <citation type="journal article" date="2017" name="Genome Biol.">
        <title>Comparative genomics reveals high biological diversity and specific adaptations in the industrially and medically important fungal genus Aspergillus.</title>
        <authorList>
            <person name="de Vries R.P."/>
            <person name="Riley R."/>
            <person name="Wiebenga A."/>
            <person name="Aguilar-Osorio G."/>
            <person name="Amillis S."/>
            <person name="Uchima C.A."/>
            <person name="Anderluh G."/>
            <person name="Asadollahi M."/>
            <person name="Askin M."/>
            <person name="Barry K."/>
            <person name="Battaglia E."/>
            <person name="Bayram O."/>
            <person name="Benocci T."/>
            <person name="Braus-Stromeyer S.A."/>
            <person name="Caldana C."/>
            <person name="Canovas D."/>
            <person name="Cerqueira G.C."/>
            <person name="Chen F."/>
            <person name="Chen W."/>
            <person name="Choi C."/>
            <person name="Clum A."/>
            <person name="Dos Santos R.A."/>
            <person name="Damasio A.R."/>
            <person name="Diallinas G."/>
            <person name="Emri T."/>
            <person name="Fekete E."/>
            <person name="Flipphi M."/>
            <person name="Freyberg S."/>
            <person name="Gallo A."/>
            <person name="Gournas C."/>
            <person name="Habgood R."/>
            <person name="Hainaut M."/>
            <person name="Harispe M.L."/>
            <person name="Henrissat B."/>
            <person name="Hilden K.S."/>
            <person name="Hope R."/>
            <person name="Hossain A."/>
            <person name="Karabika E."/>
            <person name="Karaffa L."/>
            <person name="Karanyi Z."/>
            <person name="Krasevec N."/>
            <person name="Kuo A."/>
            <person name="Kusch H."/>
            <person name="LaButti K."/>
            <person name="Lagendijk E.L."/>
            <person name="Lapidus A."/>
            <person name="Levasseur A."/>
            <person name="Lindquist E."/>
            <person name="Lipzen A."/>
            <person name="Logrieco A.F."/>
            <person name="MacCabe A."/>
            <person name="Maekelae M.R."/>
            <person name="Malavazi I."/>
            <person name="Melin P."/>
            <person name="Meyer V."/>
            <person name="Mielnichuk N."/>
            <person name="Miskei M."/>
            <person name="Molnar A.P."/>
            <person name="Mule G."/>
            <person name="Ngan C.Y."/>
            <person name="Orejas M."/>
            <person name="Orosz E."/>
            <person name="Ouedraogo J.P."/>
            <person name="Overkamp K.M."/>
            <person name="Park H.-S."/>
            <person name="Perrone G."/>
            <person name="Piumi F."/>
            <person name="Punt P.J."/>
            <person name="Ram A.F."/>
            <person name="Ramon A."/>
            <person name="Rauscher S."/>
            <person name="Record E."/>
            <person name="Riano-Pachon D.M."/>
            <person name="Robert V."/>
            <person name="Roehrig J."/>
            <person name="Ruller R."/>
            <person name="Salamov A."/>
            <person name="Salih N.S."/>
            <person name="Samson R.A."/>
            <person name="Sandor E."/>
            <person name="Sanguinetti M."/>
            <person name="Schuetze T."/>
            <person name="Sepcic K."/>
            <person name="Shelest E."/>
            <person name="Sherlock G."/>
            <person name="Sophianopoulou V."/>
            <person name="Squina F.M."/>
            <person name="Sun H."/>
            <person name="Susca A."/>
            <person name="Todd R.B."/>
            <person name="Tsang A."/>
            <person name="Unkles S.E."/>
            <person name="van de Wiele N."/>
            <person name="van Rossen-Uffink D."/>
            <person name="Oliveira J.V."/>
            <person name="Vesth T.C."/>
            <person name="Visser J."/>
            <person name="Yu J.-H."/>
            <person name="Zhou M."/>
            <person name="Andersen M.R."/>
            <person name="Archer D.B."/>
            <person name="Baker S.E."/>
            <person name="Benoit I."/>
            <person name="Brakhage A.A."/>
            <person name="Braus G.H."/>
            <person name="Fischer R."/>
            <person name="Frisvad J.C."/>
            <person name="Goldman G.H."/>
            <person name="Houbraken J."/>
            <person name="Oakley B."/>
            <person name="Pocsi I."/>
            <person name="Scazzocchio C."/>
            <person name="Seiboth B."/>
            <person name="vanKuyk P.A."/>
            <person name="Wortman J."/>
            <person name="Dyer P.S."/>
            <person name="Grigoriev I.V."/>
        </authorList>
    </citation>
    <scope>NUCLEOTIDE SEQUENCE [LARGE SCALE GENOMIC DNA]</scope>
    <source>
        <strain evidence="4">CBS 583.65</strain>
    </source>
</reference>
<dbReference type="Gene3D" id="3.40.605.10">
    <property type="entry name" value="Aldehyde Dehydrogenase, Chain A, domain 1"/>
    <property type="match status" value="1"/>
</dbReference>
<dbReference type="STRING" id="1036611.A0A1L9PPN1"/>
<organism evidence="3 4">
    <name type="scientific">Aspergillus versicolor CBS 583.65</name>
    <dbReference type="NCBI Taxonomy" id="1036611"/>
    <lineage>
        <taxon>Eukaryota</taxon>
        <taxon>Fungi</taxon>
        <taxon>Dikarya</taxon>
        <taxon>Ascomycota</taxon>
        <taxon>Pezizomycotina</taxon>
        <taxon>Eurotiomycetes</taxon>
        <taxon>Eurotiomycetidae</taxon>
        <taxon>Eurotiales</taxon>
        <taxon>Aspergillaceae</taxon>
        <taxon>Aspergillus</taxon>
        <taxon>Aspergillus subgen. Nidulantes</taxon>
    </lineage>
</organism>
<dbReference type="GeneID" id="63733127"/>
<dbReference type="Proteomes" id="UP000184073">
    <property type="component" value="Unassembled WGS sequence"/>
</dbReference>